<evidence type="ECO:0000256" key="5">
    <source>
        <dbReference type="SAM" id="MobiDB-lite"/>
    </source>
</evidence>
<sequence>MDEKKPIPTPPGGNGTATVAADQDGDEKRVGCAHYKRRAKFVTPCCNKFYMCRYCHDENETHFFNRKTVTELICTECDTRQRVQAECEKCGVRFGRYTCLVCNLFDDEDRNQYHCDGCGICRVGGRGRFFHCEVCNMCLPLQLKYDGHRCVENVSRSNCPVCLDDIHTSRIPCHIPDCGHLLHRTCFEELLSSGHYACPTCQTSMMDMNQLWEYLDAEVAATPMPKEYANYFVDILCKDCHKESTVKFHVVGLKCTHCGAYNTCRTKTKNMNGCNSTPPPGGSSSAGASSAAGGTAQSNPAAETTTPWIRMVPLSMVESDDNAIDDSAIDDSAIDDSEDERLVDRLDTYLQQVTPGGDDGASTSAASSSSSNSSSGSSSSSSSSVPSSSTMVSTVSVGQQQQQHRPAQRLNNGTSNGSRSDACSSSGLGISYPRHGGPPASGSSSSSSSSNGSSSINSSNVNGTLPAAVSSSNGRTDVAGSSSASSSSASSSPVRDDDRSTFDNSNSTSDGGAAQI</sequence>
<dbReference type="InterPro" id="IPR039512">
    <property type="entry name" value="RCHY1_zinc-ribbon"/>
</dbReference>
<dbReference type="FunFam" id="3.30.40.10:FF:000188">
    <property type="entry name" value="RING finger and CHY zinc finger domain-containing protein 1"/>
    <property type="match status" value="1"/>
</dbReference>
<feature type="region of interest" description="Disordered" evidence="5">
    <location>
        <begin position="352"/>
        <end position="516"/>
    </location>
</feature>
<dbReference type="Proteomes" id="UP000076407">
    <property type="component" value="Unassembled WGS sequence"/>
</dbReference>
<dbReference type="InterPro" id="IPR037274">
    <property type="entry name" value="Znf_CHY_sf"/>
</dbReference>
<dbReference type="SUPFAM" id="SSF57850">
    <property type="entry name" value="RING/U-box"/>
    <property type="match status" value="1"/>
</dbReference>
<keyword evidence="10" id="KW-1185">Reference proteome</keyword>
<dbReference type="Pfam" id="PF14599">
    <property type="entry name" value="zinc_ribbon_6"/>
    <property type="match status" value="1"/>
</dbReference>
<dbReference type="InterPro" id="IPR001841">
    <property type="entry name" value="Znf_RING"/>
</dbReference>
<dbReference type="PANTHER" id="PTHR21319:SF53">
    <property type="entry name" value="RING FINGER AND CHY ZINC FINGER DOMAIN-CONTAINING PROTEIN 1"/>
    <property type="match status" value="1"/>
</dbReference>
<dbReference type="AlphaFoldDB" id="A0A182WW31"/>
<dbReference type="EnsemblMetazoa" id="AQUA001737-RA">
    <property type="protein sequence ID" value="AQUA001737-PA"/>
    <property type="gene ID" value="AQUA001737"/>
</dbReference>
<dbReference type="Gene3D" id="3.30.40.10">
    <property type="entry name" value="Zinc/RING finger domain, C3HC4 (zinc finger)"/>
    <property type="match status" value="1"/>
</dbReference>
<organism evidence="9 10">
    <name type="scientific">Anopheles quadriannulatus</name>
    <name type="common">Mosquito</name>
    <dbReference type="NCBI Taxonomy" id="34691"/>
    <lineage>
        <taxon>Eukaryota</taxon>
        <taxon>Metazoa</taxon>
        <taxon>Ecdysozoa</taxon>
        <taxon>Arthropoda</taxon>
        <taxon>Hexapoda</taxon>
        <taxon>Insecta</taxon>
        <taxon>Pterygota</taxon>
        <taxon>Neoptera</taxon>
        <taxon>Endopterygota</taxon>
        <taxon>Diptera</taxon>
        <taxon>Nematocera</taxon>
        <taxon>Culicoidea</taxon>
        <taxon>Culicidae</taxon>
        <taxon>Anophelinae</taxon>
        <taxon>Anopheles</taxon>
    </lineage>
</organism>
<feature type="compositionally biased region" description="Low complexity" evidence="5">
    <location>
        <begin position="282"/>
        <end position="296"/>
    </location>
</feature>
<dbReference type="GO" id="GO:0006511">
    <property type="term" value="P:ubiquitin-dependent protein catabolic process"/>
    <property type="evidence" value="ECO:0007669"/>
    <property type="project" value="TreeGrafter"/>
</dbReference>
<feature type="compositionally biased region" description="Polar residues" evidence="5">
    <location>
        <begin position="409"/>
        <end position="428"/>
    </location>
</feature>
<feature type="compositionally biased region" description="Polar residues" evidence="5">
    <location>
        <begin position="297"/>
        <end position="307"/>
    </location>
</feature>
<dbReference type="InterPro" id="IPR017921">
    <property type="entry name" value="Znf_CTCHY"/>
</dbReference>
<dbReference type="SUPFAM" id="SSF161219">
    <property type="entry name" value="CHY zinc finger-like"/>
    <property type="match status" value="1"/>
</dbReference>
<dbReference type="InterPro" id="IPR037275">
    <property type="entry name" value="Znf_CTCHY_sf"/>
</dbReference>
<feature type="domain" description="CTCHY-type" evidence="8">
    <location>
        <begin position="94"/>
        <end position="158"/>
    </location>
</feature>
<dbReference type="SUPFAM" id="SSF161245">
    <property type="entry name" value="Zinc hairpin stack"/>
    <property type="match status" value="1"/>
</dbReference>
<evidence type="ECO:0000256" key="1">
    <source>
        <dbReference type="ARBA" id="ARBA00022723"/>
    </source>
</evidence>
<evidence type="ECO:0000256" key="3">
    <source>
        <dbReference type="ARBA" id="ARBA00022833"/>
    </source>
</evidence>
<feature type="domain" description="RING-type" evidence="6">
    <location>
        <begin position="159"/>
        <end position="202"/>
    </location>
</feature>
<dbReference type="GO" id="GO:0005634">
    <property type="term" value="C:nucleus"/>
    <property type="evidence" value="ECO:0007669"/>
    <property type="project" value="TreeGrafter"/>
</dbReference>
<dbReference type="InterPro" id="IPR013083">
    <property type="entry name" value="Znf_RING/FYVE/PHD"/>
</dbReference>
<name>A0A182WW31_ANOQN</name>
<feature type="compositionally biased region" description="Low complexity" evidence="5">
    <location>
        <begin position="481"/>
        <end position="492"/>
    </location>
</feature>
<dbReference type="Gene3D" id="2.20.28.10">
    <property type="match status" value="1"/>
</dbReference>
<dbReference type="GO" id="GO:0016567">
    <property type="term" value="P:protein ubiquitination"/>
    <property type="evidence" value="ECO:0007669"/>
    <property type="project" value="TreeGrafter"/>
</dbReference>
<evidence type="ECO:0000313" key="10">
    <source>
        <dbReference type="Proteomes" id="UP000076407"/>
    </source>
</evidence>
<dbReference type="VEuPathDB" id="VectorBase:AQUA001737"/>
<protein>
    <recommendedName>
        <fullName evidence="11">Vitellogenin</fullName>
    </recommendedName>
</protein>
<evidence type="ECO:0000313" key="9">
    <source>
        <dbReference type="EnsemblMetazoa" id="AQUA001737-PA"/>
    </source>
</evidence>
<accession>A0A182WW31</accession>
<evidence type="ECO:0008006" key="11">
    <source>
        <dbReference type="Google" id="ProtNLM"/>
    </source>
</evidence>
<dbReference type="Pfam" id="PF05495">
    <property type="entry name" value="zf-CHY"/>
    <property type="match status" value="1"/>
</dbReference>
<dbReference type="GO" id="GO:0061630">
    <property type="term" value="F:ubiquitin protein ligase activity"/>
    <property type="evidence" value="ECO:0007669"/>
    <property type="project" value="TreeGrafter"/>
</dbReference>
<evidence type="ECO:0000259" key="7">
    <source>
        <dbReference type="PROSITE" id="PS51266"/>
    </source>
</evidence>
<feature type="region of interest" description="Disordered" evidence="5">
    <location>
        <begin position="1"/>
        <end position="21"/>
    </location>
</feature>
<dbReference type="STRING" id="34691.A0A182WW31"/>
<dbReference type="PANTHER" id="PTHR21319">
    <property type="entry name" value="RING FINGER AND CHY ZINC FINGER DOMAIN-CONTAINING PROTEIN 1"/>
    <property type="match status" value="1"/>
</dbReference>
<evidence type="ECO:0000256" key="2">
    <source>
        <dbReference type="ARBA" id="ARBA00022771"/>
    </source>
</evidence>
<feature type="compositionally biased region" description="Low complexity" evidence="5">
    <location>
        <begin position="361"/>
        <end position="403"/>
    </location>
</feature>
<feature type="region of interest" description="Disordered" evidence="5">
    <location>
        <begin position="272"/>
        <end position="307"/>
    </location>
</feature>
<proteinExistence type="predicted"/>
<evidence type="ECO:0000259" key="6">
    <source>
        <dbReference type="PROSITE" id="PS50089"/>
    </source>
</evidence>
<dbReference type="PROSITE" id="PS51270">
    <property type="entry name" value="ZF_CTCHY"/>
    <property type="match status" value="1"/>
</dbReference>
<dbReference type="InterPro" id="IPR008913">
    <property type="entry name" value="Znf_CHY"/>
</dbReference>
<evidence type="ECO:0000256" key="4">
    <source>
        <dbReference type="PROSITE-ProRule" id="PRU00601"/>
    </source>
</evidence>
<keyword evidence="1" id="KW-0479">Metal-binding</keyword>
<keyword evidence="3" id="KW-0862">Zinc</keyword>
<keyword evidence="2 4" id="KW-0863">Zinc-finger</keyword>
<dbReference type="PROSITE" id="PS51266">
    <property type="entry name" value="ZF_CHY"/>
    <property type="match status" value="1"/>
</dbReference>
<feature type="domain" description="CHY-type" evidence="7">
    <location>
        <begin position="25"/>
        <end position="92"/>
    </location>
</feature>
<dbReference type="GO" id="GO:0008270">
    <property type="term" value="F:zinc ion binding"/>
    <property type="evidence" value="ECO:0007669"/>
    <property type="project" value="UniProtKB-KW"/>
</dbReference>
<reference evidence="9" key="1">
    <citation type="submission" date="2020-05" db="UniProtKB">
        <authorList>
            <consortium name="EnsemblMetazoa"/>
        </authorList>
    </citation>
    <scope>IDENTIFICATION</scope>
    <source>
        <strain evidence="9">SANGQUA</strain>
    </source>
</reference>
<dbReference type="SMART" id="SM00184">
    <property type="entry name" value="RING"/>
    <property type="match status" value="1"/>
</dbReference>
<dbReference type="Pfam" id="PF13639">
    <property type="entry name" value="zf-RING_2"/>
    <property type="match status" value="1"/>
</dbReference>
<dbReference type="CDD" id="cd16464">
    <property type="entry name" value="RING-H2_Pirh2-like"/>
    <property type="match status" value="1"/>
</dbReference>
<evidence type="ECO:0000259" key="8">
    <source>
        <dbReference type="PROSITE" id="PS51270"/>
    </source>
</evidence>
<feature type="compositionally biased region" description="Low complexity" evidence="5">
    <location>
        <begin position="441"/>
        <end position="463"/>
    </location>
</feature>
<dbReference type="PROSITE" id="PS50089">
    <property type="entry name" value="ZF_RING_2"/>
    <property type="match status" value="1"/>
</dbReference>